<gene>
    <name evidence="2" type="ORF">CNY62_03745</name>
</gene>
<dbReference type="GO" id="GO:0016787">
    <property type="term" value="F:hydrolase activity"/>
    <property type="evidence" value="ECO:0007669"/>
    <property type="project" value="UniProtKB-KW"/>
</dbReference>
<organism evidence="2 3">
    <name type="scientific">Brochothrix thermosphacta</name>
    <name type="common">Microbacterium thermosphactum</name>
    <dbReference type="NCBI Taxonomy" id="2756"/>
    <lineage>
        <taxon>Bacteria</taxon>
        <taxon>Bacillati</taxon>
        <taxon>Bacillota</taxon>
        <taxon>Bacilli</taxon>
        <taxon>Bacillales</taxon>
        <taxon>Listeriaceae</taxon>
        <taxon>Brochothrix</taxon>
    </lineage>
</organism>
<accession>A0A291KES0</accession>
<dbReference type="EMBL" id="CP023483">
    <property type="protein sequence ID" value="ATF25581.1"/>
    <property type="molecule type" value="Genomic_DNA"/>
</dbReference>
<dbReference type="InterPro" id="IPR029058">
    <property type="entry name" value="AB_hydrolase_fold"/>
</dbReference>
<dbReference type="Gene3D" id="3.40.50.1820">
    <property type="entry name" value="alpha/beta hydrolase"/>
    <property type="match status" value="1"/>
</dbReference>
<sequence length="274" mass="30657">MKKQFLIMISLLLLFISGCQSNKTEAAFSPRKETAIPIILVPGTNATENRFDEFTDDLKISYLHKADALKVTVKKDQTLSYSGKALTSKNHRPFIVIAFEDNSEKGILKQAEWLAIALNDLYEKYHFSTFDAIGHSNGGLVLTNFLEYHSTEIEPHLRKLVTVSTPYNDTDEKDNGSAHDLKKLPKKTNLLQTFIDRKGFIPKSISVLNITGDLKNNHVSDGIVPVNSALAGELIYKGTVSSYSSKIYNGNDTGHSDILSNKHVQTRIIHFLFK</sequence>
<dbReference type="Proteomes" id="UP000243591">
    <property type="component" value="Chromosome"/>
</dbReference>
<proteinExistence type="predicted"/>
<dbReference type="OrthoDB" id="2157689at2"/>
<feature type="signal peptide" evidence="1">
    <location>
        <begin position="1"/>
        <end position="26"/>
    </location>
</feature>
<reference evidence="2 3" key="1">
    <citation type="submission" date="2017-09" db="EMBL/GenBank/DDBJ databases">
        <title>Complete Genome Sequences of Two Strains of the Meat Spoilage Bacterium Brochothrix thermosphacta Isolated from Ground Chicken.</title>
        <authorList>
            <person name="Paoli G.C."/>
            <person name="Wijey C."/>
            <person name="Chen C.-Y."/>
            <person name="Nguyen L."/>
            <person name="Yan X."/>
            <person name="Irwin P.L."/>
        </authorList>
    </citation>
    <scope>NUCLEOTIDE SEQUENCE [LARGE SCALE GENOMIC DNA]</scope>
    <source>
        <strain evidence="2 3">BI</strain>
    </source>
</reference>
<keyword evidence="2" id="KW-0378">Hydrolase</keyword>
<dbReference type="RefSeq" id="WP_081312172.1">
    <property type="nucleotide sequence ID" value="NZ_CP023483.1"/>
</dbReference>
<dbReference type="PROSITE" id="PS51257">
    <property type="entry name" value="PROKAR_LIPOPROTEIN"/>
    <property type="match status" value="1"/>
</dbReference>
<dbReference type="KEGG" id="bths:CNY62_03745"/>
<dbReference type="SUPFAM" id="SSF53474">
    <property type="entry name" value="alpha/beta-Hydrolases"/>
    <property type="match status" value="1"/>
</dbReference>
<keyword evidence="3" id="KW-1185">Reference proteome</keyword>
<evidence type="ECO:0000313" key="3">
    <source>
        <dbReference type="Proteomes" id="UP000243591"/>
    </source>
</evidence>
<feature type="chain" id="PRO_5030043028" evidence="1">
    <location>
        <begin position="27"/>
        <end position="274"/>
    </location>
</feature>
<name>A0A291KES0_BROTH</name>
<dbReference type="Pfam" id="PF06028">
    <property type="entry name" value="DUF915"/>
    <property type="match status" value="1"/>
</dbReference>
<dbReference type="AlphaFoldDB" id="A0A291KES0"/>
<evidence type="ECO:0000256" key="1">
    <source>
        <dbReference type="SAM" id="SignalP"/>
    </source>
</evidence>
<evidence type="ECO:0000313" key="2">
    <source>
        <dbReference type="EMBL" id="ATF25581.1"/>
    </source>
</evidence>
<protein>
    <submittedName>
        <fullName evidence="2">Alpha/beta hydrolase</fullName>
    </submittedName>
</protein>
<dbReference type="STRING" id="2756.BFR44_00165"/>
<keyword evidence="1" id="KW-0732">Signal</keyword>
<dbReference type="InterPro" id="IPR010315">
    <property type="entry name" value="DUF915_hydro-like"/>
</dbReference>